<evidence type="ECO:0000313" key="2">
    <source>
        <dbReference type="Proteomes" id="UP000007167"/>
    </source>
</evidence>
<protein>
    <submittedName>
        <fullName evidence="1">Uncharacterized protein</fullName>
    </submittedName>
</protein>
<keyword evidence="2" id="KW-1185">Reference proteome</keyword>
<dbReference type="KEGG" id="vg:14013228"/>
<dbReference type="EMBL" id="JN651747">
    <property type="protein sequence ID" value="AEZ65039.1"/>
    <property type="molecule type" value="Genomic_DNA"/>
</dbReference>
<gene>
    <name evidence="1" type="ORF">phiAS7_00014</name>
</gene>
<name>H6UK21_9CAUD</name>
<proteinExistence type="predicted"/>
<sequence>MRAEYVLTQQRLERADGAGWAQAGRNVLAGAAGLATLGLAWTAIDTGTGNRVDMHNAEARLTVLESLMKDKKCKETN</sequence>
<dbReference type="Proteomes" id="UP000007167">
    <property type="component" value="Segment"/>
</dbReference>
<organism evidence="1 2">
    <name type="scientific">Aeromonas phage phiAS7</name>
    <dbReference type="NCBI Taxonomy" id="1141132"/>
    <lineage>
        <taxon>Viruses</taxon>
        <taxon>Duplodnaviria</taxon>
        <taxon>Heunggongvirae</taxon>
        <taxon>Uroviricota</taxon>
        <taxon>Caudoviricetes</taxon>
        <taxon>Autographivirales</taxon>
        <taxon>Autonotataviridae</taxon>
        <taxon>Aerosvirus</taxon>
        <taxon>Aerosvirus AS7</taxon>
    </lineage>
</organism>
<accession>H6UK21</accession>
<dbReference type="RefSeq" id="YP_007007786.1">
    <property type="nucleotide sequence ID" value="NC_019528.1"/>
</dbReference>
<dbReference type="GeneID" id="14013228"/>
<evidence type="ECO:0000313" key="1">
    <source>
        <dbReference type="EMBL" id="AEZ65039.1"/>
    </source>
</evidence>
<reference evidence="1 2" key="1">
    <citation type="journal article" date="2012" name="J. Virol.">
        <title>Complete Genome Sequence of Bacteriophage phiAS7, a T7-Like Virus That Infects Aeromonas salmonicida subsp. salmonicida.</title>
        <authorList>
            <person name="Kim J.H."/>
            <person name="Son J.S."/>
            <person name="Choresca C.H."/>
            <person name="Shin S.P."/>
            <person name="Han J.E."/>
            <person name="Jun J.W."/>
            <person name="Kang D.H."/>
            <person name="Oh C."/>
            <person name="Heo S.J."/>
            <person name="Park S.C."/>
        </authorList>
    </citation>
    <scope>NUCLEOTIDE SEQUENCE [LARGE SCALE GENOMIC DNA]</scope>
</reference>